<dbReference type="GO" id="GO:0004527">
    <property type="term" value="F:exonuclease activity"/>
    <property type="evidence" value="ECO:0007669"/>
    <property type="project" value="UniProtKB-KW"/>
</dbReference>
<evidence type="ECO:0000256" key="1">
    <source>
        <dbReference type="ARBA" id="ARBA00004123"/>
    </source>
</evidence>
<evidence type="ECO:0000256" key="4">
    <source>
        <dbReference type="ARBA" id="ARBA00022801"/>
    </source>
</evidence>
<keyword evidence="10" id="KW-1185">Reference proteome</keyword>
<protein>
    <recommendedName>
        <fullName evidence="8">Exonuclease domain-containing protein</fullName>
    </recommendedName>
</protein>
<dbReference type="GO" id="GO:0003676">
    <property type="term" value="F:nucleic acid binding"/>
    <property type="evidence" value="ECO:0007669"/>
    <property type="project" value="InterPro"/>
</dbReference>
<feature type="region of interest" description="Disordered" evidence="7">
    <location>
        <begin position="1"/>
        <end position="63"/>
    </location>
</feature>
<organism evidence="9 10">
    <name type="scientific">Aplosporella prunicola CBS 121167</name>
    <dbReference type="NCBI Taxonomy" id="1176127"/>
    <lineage>
        <taxon>Eukaryota</taxon>
        <taxon>Fungi</taxon>
        <taxon>Dikarya</taxon>
        <taxon>Ascomycota</taxon>
        <taxon>Pezizomycotina</taxon>
        <taxon>Dothideomycetes</taxon>
        <taxon>Dothideomycetes incertae sedis</taxon>
        <taxon>Botryosphaeriales</taxon>
        <taxon>Aplosporellaceae</taxon>
        <taxon>Aplosporella</taxon>
    </lineage>
</organism>
<evidence type="ECO:0000313" key="9">
    <source>
        <dbReference type="EMBL" id="KAF2146591.1"/>
    </source>
</evidence>
<dbReference type="Proteomes" id="UP000799438">
    <property type="component" value="Unassembled WGS sequence"/>
</dbReference>
<dbReference type="InterPro" id="IPR012337">
    <property type="entry name" value="RNaseH-like_sf"/>
</dbReference>
<evidence type="ECO:0000256" key="2">
    <source>
        <dbReference type="ARBA" id="ARBA00006357"/>
    </source>
</evidence>
<evidence type="ECO:0000256" key="3">
    <source>
        <dbReference type="ARBA" id="ARBA00022722"/>
    </source>
</evidence>
<gene>
    <name evidence="9" type="ORF">K452DRAFT_282772</name>
</gene>
<sequence>MAQKRSHEEFAERSTEGTHEHKDNDATTDNASGGDWETAENRATKKLKKVPKQQSNNYPSISHSSSARLQSIVKIGDLQALALYILGDGNAPQWVAVKNKQQIRRFVIVMVPGLEAGMFNGTIPLEDSAAQAQAQEGEAQDTNGKLAMNPDDYYPVKLVADKLPEPLRPFADMFPHIWPIKTPGDDKFSKVHSPLQAILNSPLPKGVDEKKKKGPQPPRGEWKNQRTSITEYLATSEELLENEYPLHPAYYTTPEEKEAALQQRTAAEQDLAHGWLDTPVEKLEDGEVPDQEIEQGSLTAGRNVLTMDCEMCKTAEDTYELTRISLVKWDGSVLMDELVKPDRPIIDYLTPYSGITEEMLRPVTTTLSDIQKKLMEVITPRTILVGHSLDSDLKALKITHPFIVDTSILYPHPRGPPLKSSLKWLSQKYLQREIQKQHGSTGHDSVEDARACLDLVRQKCERGKRWGTNDANSESIFKRLGRNKRPKNQAMAATGEEPRTGAVVDWGEPKRGFGAAAEAAIGCGSDADVVEGIKKVVVGTGRGPEQADIPSRGVDFVWARMRELEAVRGWWTRTKSADNAVLLANALAKMGPAADNSTANASDESTATATKTTNPAVPTTGPGADADINLASPSAEVSPSQLGAAVKKTADHLKELYDSFPPCTAFVVYSGTGDPRETQRLQELKQQFHREYKTKKWDELNVHWTDVEDQALRRACKKARAGVGFMVVK</sequence>
<keyword evidence="4" id="KW-0378">Hydrolase</keyword>
<evidence type="ECO:0000256" key="5">
    <source>
        <dbReference type="ARBA" id="ARBA00022839"/>
    </source>
</evidence>
<dbReference type="SMART" id="SM00479">
    <property type="entry name" value="EXOIII"/>
    <property type="match status" value="1"/>
</dbReference>
<dbReference type="GO" id="GO:0005634">
    <property type="term" value="C:nucleus"/>
    <property type="evidence" value="ECO:0007669"/>
    <property type="project" value="UniProtKB-SubCell"/>
</dbReference>
<dbReference type="InterPro" id="IPR036397">
    <property type="entry name" value="RNaseH_sf"/>
</dbReference>
<proteinExistence type="inferred from homology"/>
<dbReference type="Pfam" id="PF00929">
    <property type="entry name" value="RNase_T"/>
    <property type="match status" value="1"/>
</dbReference>
<feature type="compositionally biased region" description="Polar residues" evidence="7">
    <location>
        <begin position="595"/>
        <end position="617"/>
    </location>
</feature>
<comment type="subcellular location">
    <subcellularLocation>
        <location evidence="1">Nucleus</location>
    </subcellularLocation>
</comment>
<keyword evidence="3" id="KW-0540">Nuclease</keyword>
<evidence type="ECO:0000313" key="10">
    <source>
        <dbReference type="Proteomes" id="UP000799438"/>
    </source>
</evidence>
<evidence type="ECO:0000256" key="7">
    <source>
        <dbReference type="SAM" id="MobiDB-lite"/>
    </source>
</evidence>
<dbReference type="AlphaFoldDB" id="A0A6A6BV85"/>
<dbReference type="RefSeq" id="XP_033402300.1">
    <property type="nucleotide sequence ID" value="XM_033539643.1"/>
</dbReference>
<dbReference type="PANTHER" id="PTHR12801:SF115">
    <property type="entry name" value="FI18136P1-RELATED"/>
    <property type="match status" value="1"/>
</dbReference>
<keyword evidence="5" id="KW-0269">Exonuclease</keyword>
<evidence type="ECO:0000256" key="6">
    <source>
        <dbReference type="ARBA" id="ARBA00023242"/>
    </source>
</evidence>
<dbReference type="InterPro" id="IPR047021">
    <property type="entry name" value="REXO1/3/4-like"/>
</dbReference>
<dbReference type="EMBL" id="ML995475">
    <property type="protein sequence ID" value="KAF2146591.1"/>
    <property type="molecule type" value="Genomic_DNA"/>
</dbReference>
<feature type="region of interest" description="Disordered" evidence="7">
    <location>
        <begin position="484"/>
        <end position="504"/>
    </location>
</feature>
<dbReference type="OrthoDB" id="206335at2759"/>
<evidence type="ECO:0000259" key="8">
    <source>
        <dbReference type="SMART" id="SM00479"/>
    </source>
</evidence>
<comment type="similarity">
    <text evidence="2">Belongs to the REXO1/REXO3 family.</text>
</comment>
<dbReference type="CDD" id="cd06145">
    <property type="entry name" value="REX1_like"/>
    <property type="match status" value="1"/>
</dbReference>
<feature type="region of interest" description="Disordered" evidence="7">
    <location>
        <begin position="593"/>
        <end position="624"/>
    </location>
</feature>
<dbReference type="InterPro" id="IPR013520">
    <property type="entry name" value="Ribonucl_H"/>
</dbReference>
<feature type="compositionally biased region" description="Basic and acidic residues" evidence="7">
    <location>
        <begin position="1"/>
        <end position="25"/>
    </location>
</feature>
<name>A0A6A6BV85_9PEZI</name>
<feature type="region of interest" description="Disordered" evidence="7">
    <location>
        <begin position="200"/>
        <end position="227"/>
    </location>
</feature>
<keyword evidence="6" id="KW-0539">Nucleus</keyword>
<dbReference type="InterPro" id="IPR034922">
    <property type="entry name" value="REX1-like_exo"/>
</dbReference>
<accession>A0A6A6BV85</accession>
<feature type="domain" description="Exonuclease" evidence="8">
    <location>
        <begin position="303"/>
        <end position="465"/>
    </location>
</feature>
<dbReference type="Gene3D" id="3.30.420.10">
    <property type="entry name" value="Ribonuclease H-like superfamily/Ribonuclease H"/>
    <property type="match status" value="1"/>
</dbReference>
<dbReference type="GeneID" id="54297139"/>
<dbReference type="SUPFAM" id="SSF53098">
    <property type="entry name" value="Ribonuclease H-like"/>
    <property type="match status" value="1"/>
</dbReference>
<dbReference type="FunFam" id="3.30.420.10:FF:000019">
    <property type="entry name" value="RNA exonuclease NEF-sp"/>
    <property type="match status" value="1"/>
</dbReference>
<dbReference type="PANTHER" id="PTHR12801">
    <property type="entry name" value="RNA EXONUCLEASE REXO1 / RECO3 FAMILY MEMBER-RELATED"/>
    <property type="match status" value="1"/>
</dbReference>
<reference evidence="9" key="1">
    <citation type="journal article" date="2020" name="Stud. Mycol.">
        <title>101 Dothideomycetes genomes: a test case for predicting lifestyles and emergence of pathogens.</title>
        <authorList>
            <person name="Haridas S."/>
            <person name="Albert R."/>
            <person name="Binder M."/>
            <person name="Bloem J."/>
            <person name="Labutti K."/>
            <person name="Salamov A."/>
            <person name="Andreopoulos B."/>
            <person name="Baker S."/>
            <person name="Barry K."/>
            <person name="Bills G."/>
            <person name="Bluhm B."/>
            <person name="Cannon C."/>
            <person name="Castanera R."/>
            <person name="Culley D."/>
            <person name="Daum C."/>
            <person name="Ezra D."/>
            <person name="Gonzalez J."/>
            <person name="Henrissat B."/>
            <person name="Kuo A."/>
            <person name="Liang C."/>
            <person name="Lipzen A."/>
            <person name="Lutzoni F."/>
            <person name="Magnuson J."/>
            <person name="Mondo S."/>
            <person name="Nolan M."/>
            <person name="Ohm R."/>
            <person name="Pangilinan J."/>
            <person name="Park H.-J."/>
            <person name="Ramirez L."/>
            <person name="Alfaro M."/>
            <person name="Sun H."/>
            <person name="Tritt A."/>
            <person name="Yoshinaga Y."/>
            <person name="Zwiers L.-H."/>
            <person name="Turgeon B."/>
            <person name="Goodwin S."/>
            <person name="Spatafora J."/>
            <person name="Crous P."/>
            <person name="Grigoriev I."/>
        </authorList>
    </citation>
    <scope>NUCLEOTIDE SEQUENCE</scope>
    <source>
        <strain evidence="9">CBS 121167</strain>
    </source>
</reference>